<sequence>MRIRNKPWADDFFEENDDVVVSEPFSYKGKWQEIFEEEQPLHLEIGSGKGQFIAGMAGTFPDVNFIGIERVKSVMVGALKKVKEAEVSNARLVNEDAKDLRDMFAENEIDHLYLNFSDPWPKTKHEKRRLTYRTFLEQYESILKPGGKLTLKTDNRGLFEYSLSSFSKFGMVIEDVTLDLHELEDENNVMTEYEQKFSEKGQPIYRCTVSVSV</sequence>
<dbReference type="GO" id="GO:0043527">
    <property type="term" value="C:tRNA methyltransferase complex"/>
    <property type="evidence" value="ECO:0007669"/>
    <property type="project" value="TreeGrafter"/>
</dbReference>
<evidence type="ECO:0000256" key="5">
    <source>
        <dbReference type="ARBA" id="ARBA00022691"/>
    </source>
</evidence>
<dbReference type="SUPFAM" id="SSF53335">
    <property type="entry name" value="S-adenosyl-L-methionine-dependent methyltransferases"/>
    <property type="match status" value="1"/>
</dbReference>
<feature type="binding site" evidence="9">
    <location>
        <position position="96"/>
    </location>
    <ligand>
        <name>S-adenosyl-L-methionine</name>
        <dbReference type="ChEBI" id="CHEBI:59789"/>
    </ligand>
</feature>
<keyword evidence="3 9" id="KW-0489">Methyltransferase</keyword>
<dbReference type="HAMAP" id="MF_01057">
    <property type="entry name" value="tRNA_methyltr_TrmB"/>
    <property type="match status" value="1"/>
</dbReference>
<evidence type="ECO:0000256" key="2">
    <source>
        <dbReference type="ARBA" id="ARBA00003015"/>
    </source>
</evidence>
<protein>
    <recommendedName>
        <fullName evidence="9">tRNA (guanine-N(7)-)-methyltransferase</fullName>
        <ecNumber evidence="9">2.1.1.33</ecNumber>
    </recommendedName>
    <alternativeName>
        <fullName evidence="9">tRNA (guanine(46)-N(7))-methyltransferase</fullName>
    </alternativeName>
    <alternativeName>
        <fullName evidence="9">tRNA(m7G46)-methyltransferase</fullName>
    </alternativeName>
</protein>
<dbReference type="PANTHER" id="PTHR23417">
    <property type="entry name" value="3-DEOXY-D-MANNO-OCTULOSONIC-ACID TRANSFERASE/TRNA GUANINE-N 7 - -METHYLTRANSFERASE"/>
    <property type="match status" value="1"/>
</dbReference>
<evidence type="ECO:0000256" key="7">
    <source>
        <dbReference type="ARBA" id="ARBA00060552"/>
    </source>
</evidence>
<dbReference type="GO" id="GO:0008176">
    <property type="term" value="F:tRNA (guanine(46)-N7)-methyltransferase activity"/>
    <property type="evidence" value="ECO:0007669"/>
    <property type="project" value="UniProtKB-UniRule"/>
</dbReference>
<proteinExistence type="inferred from homology"/>
<comment type="catalytic activity">
    <reaction evidence="1 9">
        <text>guanosine(46) in tRNA + S-adenosyl-L-methionine = N(7)-methylguanosine(46) in tRNA + S-adenosyl-L-homocysteine</text>
        <dbReference type="Rhea" id="RHEA:42708"/>
        <dbReference type="Rhea" id="RHEA-COMP:10188"/>
        <dbReference type="Rhea" id="RHEA-COMP:10189"/>
        <dbReference type="ChEBI" id="CHEBI:57856"/>
        <dbReference type="ChEBI" id="CHEBI:59789"/>
        <dbReference type="ChEBI" id="CHEBI:74269"/>
        <dbReference type="ChEBI" id="CHEBI:74480"/>
        <dbReference type="EC" id="2.1.1.33"/>
    </reaction>
</comment>
<dbReference type="InterPro" id="IPR055361">
    <property type="entry name" value="tRNA_methyltr_TrmB_bact"/>
</dbReference>
<dbReference type="InterPro" id="IPR003358">
    <property type="entry name" value="tRNA_(Gua-N-7)_MeTrfase_Trmb"/>
</dbReference>
<dbReference type="AlphaFoldDB" id="A0A1G8VKH8"/>
<feature type="binding site" evidence="9">
    <location>
        <position position="118"/>
    </location>
    <ligand>
        <name>S-adenosyl-L-methionine</name>
        <dbReference type="ChEBI" id="CHEBI:59789"/>
    </ligand>
</feature>
<dbReference type="STRING" id="86666.SAMN04490247_2771"/>
<organism evidence="10 11">
    <name type="scientific">Salimicrobium halophilum</name>
    <dbReference type="NCBI Taxonomy" id="86666"/>
    <lineage>
        <taxon>Bacteria</taxon>
        <taxon>Bacillati</taxon>
        <taxon>Bacillota</taxon>
        <taxon>Bacilli</taxon>
        <taxon>Bacillales</taxon>
        <taxon>Bacillaceae</taxon>
        <taxon>Salimicrobium</taxon>
    </lineage>
</organism>
<evidence type="ECO:0000256" key="8">
    <source>
        <dbReference type="ARBA" id="ARBA00060767"/>
    </source>
</evidence>
<dbReference type="NCBIfam" id="TIGR00091">
    <property type="entry name" value="tRNA (guanosine(46)-N7)-methyltransferase TrmB"/>
    <property type="match status" value="1"/>
</dbReference>
<evidence type="ECO:0000256" key="9">
    <source>
        <dbReference type="HAMAP-Rule" id="MF_01057"/>
    </source>
</evidence>
<feature type="binding site" evidence="9">
    <location>
        <position position="69"/>
    </location>
    <ligand>
        <name>S-adenosyl-L-methionine</name>
        <dbReference type="ChEBI" id="CHEBI:59789"/>
    </ligand>
</feature>
<feature type="binding site" evidence="9">
    <location>
        <begin position="191"/>
        <end position="194"/>
    </location>
    <ligand>
        <name>substrate</name>
    </ligand>
</feature>
<dbReference type="EMBL" id="FNEV01000009">
    <property type="protein sequence ID" value="SDJ66606.1"/>
    <property type="molecule type" value="Genomic_DNA"/>
</dbReference>
<evidence type="ECO:0000256" key="1">
    <source>
        <dbReference type="ARBA" id="ARBA00000142"/>
    </source>
</evidence>
<name>A0A1G8VKH8_9BACI</name>
<dbReference type="PANTHER" id="PTHR23417:SF14">
    <property type="entry name" value="PENTACOTRIPEPTIDE-REPEAT REGION OF PRORP DOMAIN-CONTAINING PROTEIN"/>
    <property type="match status" value="1"/>
</dbReference>
<accession>A0A1G8VKH8</accession>
<comment type="similarity">
    <text evidence="8 9">Belongs to the class I-like SAM-binding methyltransferase superfamily. TrmB family.</text>
</comment>
<keyword evidence="5 9" id="KW-0949">S-adenosyl-L-methionine</keyword>
<evidence type="ECO:0000256" key="4">
    <source>
        <dbReference type="ARBA" id="ARBA00022679"/>
    </source>
</evidence>
<comment type="function">
    <text evidence="2 9">Catalyzes the formation of N(7)-methylguanine at position 46 (m7G46) in tRNA.</text>
</comment>
<feature type="binding site" evidence="9">
    <location>
        <position position="154"/>
    </location>
    <ligand>
        <name>substrate</name>
    </ligand>
</feature>
<feature type="region of interest" description="Interaction with RNA" evidence="9">
    <location>
        <begin position="124"/>
        <end position="129"/>
    </location>
</feature>
<reference evidence="11" key="1">
    <citation type="submission" date="2016-10" db="EMBL/GenBank/DDBJ databases">
        <authorList>
            <person name="Varghese N."/>
            <person name="Submissions S."/>
        </authorList>
    </citation>
    <scope>NUCLEOTIDE SEQUENCE [LARGE SCALE GENOMIC DNA]</scope>
    <source>
        <strain evidence="11">DSM 4771</strain>
    </source>
</reference>
<dbReference type="UniPathway" id="UPA00989"/>
<dbReference type="Gene3D" id="3.40.50.150">
    <property type="entry name" value="Vaccinia Virus protein VP39"/>
    <property type="match status" value="1"/>
</dbReference>
<evidence type="ECO:0000256" key="3">
    <source>
        <dbReference type="ARBA" id="ARBA00022603"/>
    </source>
</evidence>
<comment type="pathway">
    <text evidence="7 9">tRNA modification; N(7)-methylguanine-tRNA biosynthesis.</text>
</comment>
<dbReference type="EC" id="2.1.1.33" evidence="9"/>
<gene>
    <name evidence="9" type="primary">trmB</name>
    <name evidence="10" type="ORF">SAMN04490247_2771</name>
</gene>
<keyword evidence="4 9" id="KW-0808">Transferase</keyword>
<evidence type="ECO:0000313" key="11">
    <source>
        <dbReference type="Proteomes" id="UP000199225"/>
    </source>
</evidence>
<dbReference type="PROSITE" id="PS51625">
    <property type="entry name" value="SAM_MT_TRMB"/>
    <property type="match status" value="1"/>
</dbReference>
<evidence type="ECO:0000313" key="10">
    <source>
        <dbReference type="EMBL" id="SDJ66606.1"/>
    </source>
</evidence>
<dbReference type="CDD" id="cd02440">
    <property type="entry name" value="AdoMet_MTases"/>
    <property type="match status" value="1"/>
</dbReference>
<dbReference type="Proteomes" id="UP000199225">
    <property type="component" value="Unassembled WGS sequence"/>
</dbReference>
<dbReference type="FunFam" id="3.40.50.150:FF:000035">
    <property type="entry name" value="tRNA (guanine-N(7)-)-methyltransferase"/>
    <property type="match status" value="1"/>
</dbReference>
<evidence type="ECO:0000256" key="6">
    <source>
        <dbReference type="ARBA" id="ARBA00022694"/>
    </source>
</evidence>
<feature type="binding site" evidence="9">
    <location>
        <position position="44"/>
    </location>
    <ligand>
        <name>S-adenosyl-L-methionine</name>
        <dbReference type="ChEBI" id="CHEBI:59789"/>
    </ligand>
</feature>
<dbReference type="OrthoDB" id="9802090at2"/>
<keyword evidence="6 9" id="KW-0819">tRNA processing</keyword>
<dbReference type="Pfam" id="PF02390">
    <property type="entry name" value="Methyltransf_4"/>
    <property type="match status" value="1"/>
</dbReference>
<feature type="binding site" evidence="9">
    <location>
        <position position="122"/>
    </location>
    <ligand>
        <name>substrate</name>
    </ligand>
</feature>
<keyword evidence="11" id="KW-1185">Reference proteome</keyword>
<dbReference type="NCBIfam" id="NF001080">
    <property type="entry name" value="PRK00121.2-2"/>
    <property type="match status" value="1"/>
</dbReference>
<dbReference type="InterPro" id="IPR029063">
    <property type="entry name" value="SAM-dependent_MTases_sf"/>
</dbReference>